<dbReference type="InterPro" id="IPR015917">
    <property type="entry name" value="Pept_C14A"/>
</dbReference>
<evidence type="ECO:0000259" key="6">
    <source>
        <dbReference type="PROSITE" id="PS50209"/>
    </source>
</evidence>
<dbReference type="SUPFAM" id="SSF52129">
    <property type="entry name" value="Caspase-like"/>
    <property type="match status" value="1"/>
</dbReference>
<keyword evidence="2" id="KW-0597">Phosphoprotein</keyword>
<dbReference type="eggNOG" id="KOG3573">
    <property type="taxonomic scope" value="Eukaryota"/>
</dbReference>
<dbReference type="Gene3D" id="1.10.533.10">
    <property type="entry name" value="Death Domain, Fas"/>
    <property type="match status" value="1"/>
</dbReference>
<dbReference type="GeneTree" id="ENSGT00940000162555"/>
<dbReference type="GeneID" id="100032606"/>
<evidence type="ECO:0000259" key="5">
    <source>
        <dbReference type="PROSITE" id="PS50208"/>
    </source>
</evidence>
<dbReference type="PROSITE" id="PS50207">
    <property type="entry name" value="CASPASE_P10"/>
    <property type="match status" value="1"/>
</dbReference>
<gene>
    <name evidence="7" type="primary">LOC100032606</name>
</gene>
<evidence type="ECO:0000313" key="7">
    <source>
        <dbReference type="Ensembl" id="ENSMODP00000041337.2"/>
    </source>
</evidence>
<dbReference type="Proteomes" id="UP000002280">
    <property type="component" value="Chromosome 4"/>
</dbReference>
<dbReference type="InterPro" id="IPR002138">
    <property type="entry name" value="Pept_C14_p10"/>
</dbReference>
<dbReference type="GO" id="GO:0072557">
    <property type="term" value="C:IPAF inflammasome complex"/>
    <property type="evidence" value="ECO:0000318"/>
    <property type="project" value="GO_Central"/>
</dbReference>
<dbReference type="PROSITE" id="PS50209">
    <property type="entry name" value="CARD"/>
    <property type="match status" value="1"/>
</dbReference>
<dbReference type="InterPro" id="IPR011600">
    <property type="entry name" value="Pept_C14_caspase"/>
</dbReference>
<dbReference type="FunFam" id="3.40.50.1460:FF:000007">
    <property type="entry name" value="Caspase-1"/>
    <property type="match status" value="1"/>
</dbReference>
<reference evidence="7" key="3">
    <citation type="submission" date="2025-09" db="UniProtKB">
        <authorList>
            <consortium name="Ensembl"/>
        </authorList>
    </citation>
    <scope>IDENTIFICATION</scope>
</reference>
<dbReference type="RefSeq" id="XP_007494970.1">
    <property type="nucleotide sequence ID" value="XM_007494908.3"/>
</dbReference>
<feature type="domain" description="Caspase family p20" evidence="5">
    <location>
        <begin position="154"/>
        <end position="279"/>
    </location>
</feature>
<evidence type="ECO:0000259" key="4">
    <source>
        <dbReference type="PROSITE" id="PS50207"/>
    </source>
</evidence>
<organism evidence="7 8">
    <name type="scientific">Monodelphis domestica</name>
    <name type="common">Gray short-tailed opossum</name>
    <dbReference type="NCBI Taxonomy" id="13616"/>
    <lineage>
        <taxon>Eukaryota</taxon>
        <taxon>Metazoa</taxon>
        <taxon>Chordata</taxon>
        <taxon>Craniata</taxon>
        <taxon>Vertebrata</taxon>
        <taxon>Euteleostomi</taxon>
        <taxon>Mammalia</taxon>
        <taxon>Metatheria</taxon>
        <taxon>Didelphimorphia</taxon>
        <taxon>Didelphidae</taxon>
        <taxon>Monodelphis</taxon>
    </lineage>
</organism>
<dbReference type="Pfam" id="PF00656">
    <property type="entry name" value="Peptidase_C14"/>
    <property type="match status" value="1"/>
</dbReference>
<evidence type="ECO:0000256" key="1">
    <source>
        <dbReference type="ARBA" id="ARBA00010134"/>
    </source>
</evidence>
<dbReference type="OrthoDB" id="6097640at2759"/>
<feature type="domain" description="Caspase family p10" evidence="4">
    <location>
        <begin position="311"/>
        <end position="396"/>
    </location>
</feature>
<proteinExistence type="inferred from homology"/>
<dbReference type="OMA" id="YSWCCHV"/>
<dbReference type="GO" id="GO:0050727">
    <property type="term" value="P:regulation of inflammatory response"/>
    <property type="evidence" value="ECO:0000318"/>
    <property type="project" value="GO_Central"/>
</dbReference>
<dbReference type="Bgee" id="ENSMODG00000028096">
    <property type="expression patterns" value="Expressed in liver and 18 other cell types or tissues"/>
</dbReference>
<dbReference type="PRINTS" id="PR00376">
    <property type="entry name" value="IL1BCENZYME"/>
</dbReference>
<dbReference type="ExpressionAtlas" id="K7E6D5">
    <property type="expression patterns" value="baseline"/>
</dbReference>
<reference evidence="7 8" key="1">
    <citation type="journal article" date="2007" name="Nature">
        <title>Genome of the marsupial Monodelphis domestica reveals innovation in non-coding sequences.</title>
        <authorList>
            <person name="Mikkelsen T.S."/>
            <person name="Wakefield M.J."/>
            <person name="Aken B."/>
            <person name="Amemiya C.T."/>
            <person name="Chang J.L."/>
            <person name="Duke S."/>
            <person name="Garber M."/>
            <person name="Gentles A.J."/>
            <person name="Goodstadt L."/>
            <person name="Heger A."/>
            <person name="Jurka J."/>
            <person name="Kamal M."/>
            <person name="Mauceli E."/>
            <person name="Searle S.M."/>
            <person name="Sharpe T."/>
            <person name="Baker M.L."/>
            <person name="Batzer M.A."/>
            <person name="Benos P.V."/>
            <person name="Belov K."/>
            <person name="Clamp M."/>
            <person name="Cook A."/>
            <person name="Cuff J."/>
            <person name="Das R."/>
            <person name="Davidow L."/>
            <person name="Deakin J.E."/>
            <person name="Fazzari M.J."/>
            <person name="Glass J.L."/>
            <person name="Grabherr M."/>
            <person name="Greally J.M."/>
            <person name="Gu W."/>
            <person name="Hore T.A."/>
            <person name="Huttley G.A."/>
            <person name="Kleber M."/>
            <person name="Jirtle R.L."/>
            <person name="Koina E."/>
            <person name="Lee J.T."/>
            <person name="Mahony S."/>
            <person name="Marra M.A."/>
            <person name="Miller R.D."/>
            <person name="Nicholls R.D."/>
            <person name="Oda M."/>
            <person name="Papenfuss A.T."/>
            <person name="Parra Z.E."/>
            <person name="Pollock D.D."/>
            <person name="Ray D.A."/>
            <person name="Schein J.E."/>
            <person name="Speed T.P."/>
            <person name="Thompson K."/>
            <person name="VandeBerg J.L."/>
            <person name="Wade C.M."/>
            <person name="Walker J.A."/>
            <person name="Waters P.D."/>
            <person name="Webber C."/>
            <person name="Weidman J.R."/>
            <person name="Xie X."/>
            <person name="Zody M.C."/>
            <person name="Baldwin J."/>
            <person name="Abdouelleil A."/>
            <person name="Abdulkadir J."/>
            <person name="Abebe A."/>
            <person name="Abera B."/>
            <person name="Abreu J."/>
            <person name="Acer S.C."/>
            <person name="Aftuck L."/>
            <person name="Alexander A."/>
            <person name="An P."/>
            <person name="Anderson E."/>
            <person name="Anderson S."/>
            <person name="Arachi H."/>
            <person name="Azer M."/>
            <person name="Bachantsang P."/>
            <person name="Barry A."/>
            <person name="Bayul T."/>
            <person name="Berlin A."/>
            <person name="Bessette D."/>
            <person name="Bloom T."/>
            <person name="Bloom T."/>
            <person name="Boguslavskiy L."/>
            <person name="Bonnet C."/>
            <person name="Boukhgalter B."/>
            <person name="Bourzgui I."/>
            <person name="Brown A."/>
            <person name="Cahill P."/>
            <person name="Channer S."/>
            <person name="Cheshatsang Y."/>
            <person name="Chuda L."/>
            <person name="Citroen M."/>
            <person name="Collymore A."/>
            <person name="Cooke P."/>
            <person name="Costello M."/>
            <person name="D'Aco K."/>
            <person name="Daza R."/>
            <person name="De Haan G."/>
            <person name="DeGray S."/>
            <person name="DeMaso C."/>
            <person name="Dhargay N."/>
            <person name="Dooley K."/>
            <person name="Dooley E."/>
            <person name="Doricent M."/>
            <person name="Dorje P."/>
            <person name="Dorjee K."/>
            <person name="Dupes A."/>
            <person name="Elong R."/>
            <person name="Falk J."/>
            <person name="Farina A."/>
            <person name="Faro S."/>
            <person name="Ferguson D."/>
            <person name="Fisher S."/>
            <person name="Foley C.D."/>
            <person name="Franke A."/>
            <person name="Friedrich D."/>
            <person name="Gadbois L."/>
            <person name="Gearin G."/>
            <person name="Gearin C.R."/>
            <person name="Giannoukos G."/>
            <person name="Goode T."/>
            <person name="Graham J."/>
            <person name="Grandbois E."/>
            <person name="Grewal S."/>
            <person name="Gyaltsen K."/>
            <person name="Hafez N."/>
            <person name="Hagos B."/>
            <person name="Hall J."/>
            <person name="Henson C."/>
            <person name="Hollinger A."/>
            <person name="Honan T."/>
            <person name="Huard M.D."/>
            <person name="Hughes L."/>
            <person name="Hurhula B."/>
            <person name="Husby M.E."/>
            <person name="Kamat A."/>
            <person name="Kanga B."/>
            <person name="Kashin S."/>
            <person name="Khazanovich D."/>
            <person name="Kisner P."/>
            <person name="Lance K."/>
            <person name="Lara M."/>
            <person name="Lee W."/>
            <person name="Lennon N."/>
            <person name="Letendre F."/>
            <person name="LeVine R."/>
            <person name="Lipovsky A."/>
            <person name="Liu X."/>
            <person name="Liu J."/>
            <person name="Liu S."/>
            <person name="Lokyitsang T."/>
            <person name="Lokyitsang Y."/>
            <person name="Lubonja R."/>
            <person name="Lui A."/>
            <person name="MacDonald P."/>
            <person name="Magnisalis V."/>
            <person name="Maru K."/>
            <person name="Matthews C."/>
            <person name="McCusker W."/>
            <person name="McDonough S."/>
            <person name="Mehta T."/>
            <person name="Meldrim J."/>
            <person name="Meneus L."/>
            <person name="Mihai O."/>
            <person name="Mihalev A."/>
            <person name="Mihova T."/>
            <person name="Mittelman R."/>
            <person name="Mlenga V."/>
            <person name="Montmayeur A."/>
            <person name="Mulrain L."/>
            <person name="Navidi A."/>
            <person name="Naylor J."/>
            <person name="Negash T."/>
            <person name="Nguyen T."/>
            <person name="Nguyen N."/>
            <person name="Nicol R."/>
            <person name="Norbu C."/>
            <person name="Norbu N."/>
            <person name="Novod N."/>
            <person name="O'Neill B."/>
            <person name="Osman S."/>
            <person name="Markiewicz E."/>
            <person name="Oyono O.L."/>
            <person name="Patti C."/>
            <person name="Phunkhang P."/>
            <person name="Pierre F."/>
            <person name="Priest M."/>
            <person name="Raghuraman S."/>
            <person name="Rege F."/>
            <person name="Reyes R."/>
            <person name="Rise C."/>
            <person name="Rogov P."/>
            <person name="Ross K."/>
            <person name="Ryan E."/>
            <person name="Settipalli S."/>
            <person name="Shea T."/>
            <person name="Sherpa N."/>
            <person name="Shi L."/>
            <person name="Shih D."/>
            <person name="Sparrow T."/>
            <person name="Spaulding J."/>
            <person name="Stalker J."/>
            <person name="Stange-Thomann N."/>
            <person name="Stavropoulos S."/>
            <person name="Stone C."/>
            <person name="Strader C."/>
            <person name="Tesfaye S."/>
            <person name="Thomson T."/>
            <person name="Thoulutsang Y."/>
            <person name="Thoulutsang D."/>
            <person name="Topham K."/>
            <person name="Topping I."/>
            <person name="Tsamla T."/>
            <person name="Vassiliev H."/>
            <person name="Vo A."/>
            <person name="Wangchuk T."/>
            <person name="Wangdi T."/>
            <person name="Weiand M."/>
            <person name="Wilkinson J."/>
            <person name="Wilson A."/>
            <person name="Yadav S."/>
            <person name="Young G."/>
            <person name="Yu Q."/>
            <person name="Zembek L."/>
            <person name="Zhong D."/>
            <person name="Zimmer A."/>
            <person name="Zwirko Z."/>
            <person name="Jaffe D.B."/>
            <person name="Alvarez P."/>
            <person name="Brockman W."/>
            <person name="Butler J."/>
            <person name="Chin C."/>
            <person name="Gnerre S."/>
            <person name="MacCallum I."/>
            <person name="Graves J.A."/>
            <person name="Ponting C.P."/>
            <person name="Breen M."/>
            <person name="Samollow P.B."/>
            <person name="Lander E.S."/>
            <person name="Lindblad-Toh K."/>
        </authorList>
    </citation>
    <scope>NUCLEOTIDE SEQUENCE [LARGE SCALE GENOMIC DNA]</scope>
</reference>
<dbReference type="PROSITE" id="PS50208">
    <property type="entry name" value="CASPASE_P20"/>
    <property type="match status" value="1"/>
</dbReference>
<evidence type="ECO:0000313" key="8">
    <source>
        <dbReference type="Proteomes" id="UP000002280"/>
    </source>
</evidence>
<dbReference type="GO" id="GO:0042981">
    <property type="term" value="P:regulation of apoptotic process"/>
    <property type="evidence" value="ECO:0007669"/>
    <property type="project" value="InterPro"/>
</dbReference>
<protein>
    <submittedName>
        <fullName evidence="7">Caspase-13-like</fullName>
    </submittedName>
</protein>
<dbReference type="InterPro" id="IPR029030">
    <property type="entry name" value="Caspase-like_dom_sf"/>
</dbReference>
<keyword evidence="8" id="KW-1185">Reference proteome</keyword>
<accession>K7E6D5</accession>
<dbReference type="AlphaFoldDB" id="K7E6D5"/>
<dbReference type="GO" id="GO:0006508">
    <property type="term" value="P:proteolysis"/>
    <property type="evidence" value="ECO:0007669"/>
    <property type="project" value="InterPro"/>
</dbReference>
<dbReference type="HOGENOM" id="CLU_119795_1_0_1"/>
<reference evidence="7" key="2">
    <citation type="submission" date="2025-08" db="UniProtKB">
        <authorList>
            <consortium name="Ensembl"/>
        </authorList>
    </citation>
    <scope>IDENTIFICATION</scope>
</reference>
<dbReference type="SUPFAM" id="SSF47986">
    <property type="entry name" value="DEATH domain"/>
    <property type="match status" value="1"/>
</dbReference>
<evidence type="ECO:0000256" key="2">
    <source>
        <dbReference type="ARBA" id="ARBA00022553"/>
    </source>
</evidence>
<dbReference type="GO" id="GO:0072559">
    <property type="term" value="C:NLRP3 inflammasome complex"/>
    <property type="evidence" value="ECO:0000318"/>
    <property type="project" value="GO_Central"/>
</dbReference>
<dbReference type="Gene3D" id="3.40.50.1460">
    <property type="match status" value="1"/>
</dbReference>
<dbReference type="SMART" id="SM00115">
    <property type="entry name" value="CASc"/>
    <property type="match status" value="1"/>
</dbReference>
<dbReference type="STRING" id="13616.ENSMODP00000041337"/>
<dbReference type="PANTHER" id="PTHR47901">
    <property type="entry name" value="CASPASE RECRUITMENT DOMAIN-CONTAINING PROTEIN 18"/>
    <property type="match status" value="1"/>
</dbReference>
<sequence>MAEGKKKNDPWDVLKNSAMKVLKDFCDDLIEQDVFNQNEIKNMGKQLSTVKDKSEDLVKIVTHKGSQIGDIFVKRVLMAAKQLHSGTQAADENLESIEYAGMSQAVTSLLSAPLAIQAAESRLNKVKLSPTEFYQELSEAKREKMYLVMEKGSRTRLALIICNTKFDHLQELNKAQFDIERMKDLLQILGYRVEVKKELSSVDMESVLKQFALRQEHESSDSTFLIFMSYGTTTGICGIKHKQLEPDILANDTIFKIFNNSNCSRLRNKPKIIIIQECQEGIISEQGAMAASADSYNQSSSSDTEGFWKDAARKEHVEKDFICFHSITPNDISLEDNQEGSLFVTLLTDCFQQYSWCCHVEDLFKKVQKSFATSPVPVPMPTIERQSMTRYFYLFPGI</sequence>
<dbReference type="InterPro" id="IPR011029">
    <property type="entry name" value="DEATH-like_dom_sf"/>
</dbReference>
<feature type="domain" description="CARD" evidence="6">
    <location>
        <begin position="19"/>
        <end position="74"/>
    </location>
</feature>
<dbReference type="InterPro" id="IPR001309">
    <property type="entry name" value="Pept_C14_p20"/>
</dbReference>
<dbReference type="PANTHER" id="PTHR47901:SF6">
    <property type="entry name" value="CASPASE-12"/>
    <property type="match status" value="1"/>
</dbReference>
<dbReference type="PIRSF" id="PIRSF038001">
    <property type="entry name" value="Caspase_ICE"/>
    <property type="match status" value="1"/>
</dbReference>
<dbReference type="InterPro" id="IPR002398">
    <property type="entry name" value="Pept_C14"/>
</dbReference>
<dbReference type="Ensembl" id="ENSMODT00000044445.2">
    <property type="protein sequence ID" value="ENSMODP00000041337.2"/>
    <property type="gene ID" value="ENSMODG00000028096.2"/>
</dbReference>
<evidence type="ECO:0000256" key="3">
    <source>
        <dbReference type="RuleBase" id="RU003971"/>
    </source>
</evidence>
<name>K7E6D5_MONDO</name>
<comment type="similarity">
    <text evidence="1 3">Belongs to the peptidase C14A family.</text>
</comment>
<dbReference type="InterPro" id="IPR001315">
    <property type="entry name" value="CARD"/>
</dbReference>
<dbReference type="Pfam" id="PF00619">
    <property type="entry name" value="CARD"/>
    <property type="match status" value="1"/>
</dbReference>
<dbReference type="GO" id="GO:0097169">
    <property type="term" value="C:AIM2 inflammasome complex"/>
    <property type="evidence" value="ECO:0000318"/>
    <property type="project" value="GO_Central"/>
</dbReference>
<dbReference type="KEGG" id="mdo:100032606"/>
<dbReference type="GO" id="GO:0004197">
    <property type="term" value="F:cysteine-type endopeptidase activity"/>
    <property type="evidence" value="ECO:0007669"/>
    <property type="project" value="InterPro"/>
</dbReference>
<dbReference type="InParanoid" id="K7E6D5"/>